<dbReference type="Proteomes" id="UP001055811">
    <property type="component" value="Linkage Group LG02"/>
</dbReference>
<organism evidence="1 2">
    <name type="scientific">Cichorium intybus</name>
    <name type="common">Chicory</name>
    <dbReference type="NCBI Taxonomy" id="13427"/>
    <lineage>
        <taxon>Eukaryota</taxon>
        <taxon>Viridiplantae</taxon>
        <taxon>Streptophyta</taxon>
        <taxon>Embryophyta</taxon>
        <taxon>Tracheophyta</taxon>
        <taxon>Spermatophyta</taxon>
        <taxon>Magnoliopsida</taxon>
        <taxon>eudicotyledons</taxon>
        <taxon>Gunneridae</taxon>
        <taxon>Pentapetalae</taxon>
        <taxon>asterids</taxon>
        <taxon>campanulids</taxon>
        <taxon>Asterales</taxon>
        <taxon>Asteraceae</taxon>
        <taxon>Cichorioideae</taxon>
        <taxon>Cichorieae</taxon>
        <taxon>Cichoriinae</taxon>
        <taxon>Cichorium</taxon>
    </lineage>
</organism>
<gene>
    <name evidence="1" type="ORF">L2E82_11283</name>
</gene>
<dbReference type="EMBL" id="CM042010">
    <property type="protein sequence ID" value="KAI3781274.1"/>
    <property type="molecule type" value="Genomic_DNA"/>
</dbReference>
<sequence>MLLLLVALNHKEHVSVMCMLHQQLLFIIEGYQSQFLICMETSILRLAGPIMLERLAIRPEYLNMEQQEGSHDRGKIGMKNCSTSEQPLEHPTHLQEKVPQDPINPLSVAGAVIDGDENKMGRMLIGNASFDKEVLGKGDDTRLEIQVDGACTISEDTYNESLGHGTR</sequence>
<reference evidence="1 2" key="2">
    <citation type="journal article" date="2022" name="Mol. Ecol. Resour.">
        <title>The genomes of chicory, endive, great burdock and yacon provide insights into Asteraceae paleo-polyploidization history and plant inulin production.</title>
        <authorList>
            <person name="Fan W."/>
            <person name="Wang S."/>
            <person name="Wang H."/>
            <person name="Wang A."/>
            <person name="Jiang F."/>
            <person name="Liu H."/>
            <person name="Zhao H."/>
            <person name="Xu D."/>
            <person name="Zhang Y."/>
        </authorList>
    </citation>
    <scope>NUCLEOTIDE SEQUENCE [LARGE SCALE GENOMIC DNA]</scope>
    <source>
        <strain evidence="2">cv. Punajuju</strain>
        <tissue evidence="1">Leaves</tissue>
    </source>
</reference>
<evidence type="ECO:0000313" key="1">
    <source>
        <dbReference type="EMBL" id="KAI3781274.1"/>
    </source>
</evidence>
<name>A0ACB9GCN2_CICIN</name>
<proteinExistence type="predicted"/>
<protein>
    <submittedName>
        <fullName evidence="1">Uncharacterized protein</fullName>
    </submittedName>
</protein>
<comment type="caution">
    <text evidence="1">The sequence shown here is derived from an EMBL/GenBank/DDBJ whole genome shotgun (WGS) entry which is preliminary data.</text>
</comment>
<keyword evidence="2" id="KW-1185">Reference proteome</keyword>
<reference evidence="2" key="1">
    <citation type="journal article" date="2022" name="Mol. Ecol. Resour.">
        <title>The genomes of chicory, endive, great burdock and yacon provide insights into Asteraceae palaeo-polyploidization history and plant inulin production.</title>
        <authorList>
            <person name="Fan W."/>
            <person name="Wang S."/>
            <person name="Wang H."/>
            <person name="Wang A."/>
            <person name="Jiang F."/>
            <person name="Liu H."/>
            <person name="Zhao H."/>
            <person name="Xu D."/>
            <person name="Zhang Y."/>
        </authorList>
    </citation>
    <scope>NUCLEOTIDE SEQUENCE [LARGE SCALE GENOMIC DNA]</scope>
    <source>
        <strain evidence="2">cv. Punajuju</strain>
    </source>
</reference>
<accession>A0ACB9GCN2</accession>
<evidence type="ECO:0000313" key="2">
    <source>
        <dbReference type="Proteomes" id="UP001055811"/>
    </source>
</evidence>